<evidence type="ECO:0008006" key="2">
    <source>
        <dbReference type="Google" id="ProtNLM"/>
    </source>
</evidence>
<name>A0A2C9UAP2_MANES</name>
<protein>
    <recommendedName>
        <fullName evidence="2">UBN2 domain-containing protein</fullName>
    </recommendedName>
</protein>
<organism evidence="1">
    <name type="scientific">Manihot esculenta</name>
    <name type="common">Cassava</name>
    <name type="synonym">Jatropha manihot</name>
    <dbReference type="NCBI Taxonomy" id="3983"/>
    <lineage>
        <taxon>Eukaryota</taxon>
        <taxon>Viridiplantae</taxon>
        <taxon>Streptophyta</taxon>
        <taxon>Embryophyta</taxon>
        <taxon>Tracheophyta</taxon>
        <taxon>Spermatophyta</taxon>
        <taxon>Magnoliopsida</taxon>
        <taxon>eudicotyledons</taxon>
        <taxon>Gunneridae</taxon>
        <taxon>Pentapetalae</taxon>
        <taxon>rosids</taxon>
        <taxon>fabids</taxon>
        <taxon>Malpighiales</taxon>
        <taxon>Euphorbiaceae</taxon>
        <taxon>Crotonoideae</taxon>
        <taxon>Manihoteae</taxon>
        <taxon>Manihot</taxon>
    </lineage>
</organism>
<sequence>MAGGIREKTEKEYIDADWKKISANAKTLNILHCALNVIEYNHVSCYESAKEVWDKLEVTYKGTNQVKKSKVNLLIRDFEMFEIKPSETIVEMCTRFTDLMNLLKALNFTRYTHNELIRLLIVNEMMFKKEITEKEKGKKGIALKLEKLTDGKNKYIALKIDISESSNLSSDEEIAMLAKKT</sequence>
<dbReference type="PANTHER" id="PTHR34676">
    <property type="entry name" value="DUF4219 DOMAIN-CONTAINING PROTEIN-RELATED"/>
    <property type="match status" value="1"/>
</dbReference>
<dbReference type="STRING" id="3983.A0A2C9UAP2"/>
<evidence type="ECO:0000313" key="1">
    <source>
        <dbReference type="EMBL" id="OAY26463.1"/>
    </source>
</evidence>
<dbReference type="PANTHER" id="PTHR34676:SF8">
    <property type="entry name" value="TRANSMEMBRANE PROTEIN"/>
    <property type="match status" value="1"/>
</dbReference>
<dbReference type="EMBL" id="CM004402">
    <property type="protein sequence ID" value="OAY26463.1"/>
    <property type="molecule type" value="Genomic_DNA"/>
</dbReference>
<dbReference type="Pfam" id="PF14223">
    <property type="entry name" value="Retrotran_gag_2"/>
    <property type="match status" value="1"/>
</dbReference>
<dbReference type="AlphaFoldDB" id="A0A2C9UAP2"/>
<proteinExistence type="predicted"/>
<gene>
    <name evidence="1" type="ORF">MANES_16G049400</name>
</gene>
<accession>A0A2C9UAP2</accession>
<reference evidence="1" key="1">
    <citation type="submission" date="2016-02" db="EMBL/GenBank/DDBJ databases">
        <title>WGS assembly of Manihot esculenta.</title>
        <authorList>
            <person name="Bredeson J.V."/>
            <person name="Prochnik S.E."/>
            <person name="Lyons J.B."/>
            <person name="Schmutz J."/>
            <person name="Grimwood J."/>
            <person name="Vrebalov J."/>
            <person name="Bart R.S."/>
            <person name="Amuge T."/>
            <person name="Ferguson M.E."/>
            <person name="Green R."/>
            <person name="Putnam N."/>
            <person name="Stites J."/>
            <person name="Rounsley S."/>
            <person name="Rokhsar D.S."/>
        </authorList>
    </citation>
    <scope>NUCLEOTIDE SEQUENCE [LARGE SCALE GENOMIC DNA]</scope>
    <source>
        <tissue evidence="1">Leaf</tissue>
    </source>
</reference>